<proteinExistence type="predicted"/>
<keyword evidence="3" id="KW-1185">Reference proteome</keyword>
<dbReference type="EMBL" id="BHZD01000001">
    <property type="protein sequence ID" value="GCD45713.1"/>
    <property type="molecule type" value="Genomic_DNA"/>
</dbReference>
<protein>
    <submittedName>
        <fullName evidence="2">Uncharacterized protein</fullName>
    </submittedName>
</protein>
<dbReference type="Proteomes" id="UP000286746">
    <property type="component" value="Unassembled WGS sequence"/>
</dbReference>
<evidence type="ECO:0000313" key="3">
    <source>
        <dbReference type="Proteomes" id="UP000286746"/>
    </source>
</evidence>
<feature type="compositionally biased region" description="Basic and acidic residues" evidence="1">
    <location>
        <begin position="22"/>
        <end position="39"/>
    </location>
</feature>
<feature type="region of interest" description="Disordered" evidence="1">
    <location>
        <begin position="1"/>
        <end position="39"/>
    </location>
</feature>
<name>A0A401W8S3_STREY</name>
<evidence type="ECO:0000313" key="2">
    <source>
        <dbReference type="EMBL" id="GCD45713.1"/>
    </source>
</evidence>
<accession>A0A401W8S3</accession>
<comment type="caution">
    <text evidence="2">The sequence shown here is derived from an EMBL/GenBank/DDBJ whole genome shotgun (WGS) entry which is preliminary data.</text>
</comment>
<sequence length="62" mass="6914">MFARKSSDNTEAVSRHKAAKAALRENQRAEKAAGVHEETDTFRELNAEAADAARGVSWWRRG</sequence>
<dbReference type="AlphaFoldDB" id="A0A401W8S3"/>
<organism evidence="2 3">
    <name type="scientific">Streptomyces paromomycinus</name>
    <name type="common">Streptomyces rimosus subsp. paromomycinus</name>
    <dbReference type="NCBI Taxonomy" id="92743"/>
    <lineage>
        <taxon>Bacteria</taxon>
        <taxon>Bacillati</taxon>
        <taxon>Actinomycetota</taxon>
        <taxon>Actinomycetes</taxon>
        <taxon>Kitasatosporales</taxon>
        <taxon>Streptomycetaceae</taxon>
        <taxon>Streptomyces</taxon>
    </lineage>
</organism>
<reference evidence="2 3" key="1">
    <citation type="submission" date="2018-11" db="EMBL/GenBank/DDBJ databases">
        <title>Whole genome sequence of Streptomyces paromomycinus NBRC 15454(T).</title>
        <authorList>
            <person name="Komaki H."/>
            <person name="Tamura T."/>
        </authorList>
    </citation>
    <scope>NUCLEOTIDE SEQUENCE [LARGE SCALE GENOMIC DNA]</scope>
    <source>
        <strain evidence="2 3">NBRC 15454</strain>
    </source>
</reference>
<evidence type="ECO:0000256" key="1">
    <source>
        <dbReference type="SAM" id="MobiDB-lite"/>
    </source>
</evidence>
<gene>
    <name evidence="2" type="ORF">GKJPGBOP_05451</name>
</gene>
<dbReference type="RefSeq" id="WP_125056213.1">
    <property type="nucleotide sequence ID" value="NZ_BHZD01000001.1"/>
</dbReference>